<reference evidence="10 11" key="1">
    <citation type="submission" date="2021-05" db="EMBL/GenBank/DDBJ databases">
        <title>Genome Assembly of Synthetic Allotetraploid Brassica napus Reveals Homoeologous Exchanges between Subgenomes.</title>
        <authorList>
            <person name="Davis J.T."/>
        </authorList>
    </citation>
    <scope>NUCLEOTIDE SEQUENCE [LARGE SCALE GENOMIC DNA]</scope>
    <source>
        <strain evidence="11">cv. Da-Ae</strain>
        <tissue evidence="10">Seedling</tissue>
    </source>
</reference>
<evidence type="ECO:0000259" key="9">
    <source>
        <dbReference type="PROSITE" id="PS50114"/>
    </source>
</evidence>
<evidence type="ECO:0000256" key="4">
    <source>
        <dbReference type="ARBA" id="ARBA00023125"/>
    </source>
</evidence>
<dbReference type="EMBL" id="JAGKQM010000017">
    <property type="protein sequence ID" value="KAH0870172.1"/>
    <property type="molecule type" value="Genomic_DNA"/>
</dbReference>
<keyword evidence="4" id="KW-0238">DNA-binding</keyword>
<dbReference type="PANTHER" id="PTHR31713">
    <property type="entry name" value="OS02G0177800 PROTEIN"/>
    <property type="match status" value="1"/>
</dbReference>
<dbReference type="Pfam" id="PF00320">
    <property type="entry name" value="GATA"/>
    <property type="match status" value="1"/>
</dbReference>
<feature type="domain" description="GATA-type" evidence="9">
    <location>
        <begin position="591"/>
        <end position="627"/>
    </location>
</feature>
<evidence type="ECO:0000313" key="11">
    <source>
        <dbReference type="Proteomes" id="UP000824890"/>
    </source>
</evidence>
<keyword evidence="6" id="KW-0804">Transcription</keyword>
<dbReference type="InterPro" id="IPR046830">
    <property type="entry name" value="Calmod_bind_M"/>
</dbReference>
<dbReference type="PANTHER" id="PTHR31713:SF78">
    <property type="entry name" value="(RAPE) HYPOTHETICAL PROTEIN"/>
    <property type="match status" value="1"/>
</dbReference>
<dbReference type="InterPro" id="IPR000679">
    <property type="entry name" value="Znf_GATA"/>
</dbReference>
<keyword evidence="11" id="KW-1185">Reference proteome</keyword>
<gene>
    <name evidence="10" type="ORF">HID58_077194</name>
</gene>
<dbReference type="SUPFAM" id="SSF57716">
    <property type="entry name" value="Glucocorticoid receptor-like (DNA-binding domain)"/>
    <property type="match status" value="1"/>
</dbReference>
<organism evidence="10 11">
    <name type="scientific">Brassica napus</name>
    <name type="common">Rape</name>
    <dbReference type="NCBI Taxonomy" id="3708"/>
    <lineage>
        <taxon>Eukaryota</taxon>
        <taxon>Viridiplantae</taxon>
        <taxon>Streptophyta</taxon>
        <taxon>Embryophyta</taxon>
        <taxon>Tracheophyta</taxon>
        <taxon>Spermatophyta</taxon>
        <taxon>Magnoliopsida</taxon>
        <taxon>eudicotyledons</taxon>
        <taxon>Gunneridae</taxon>
        <taxon>Pentapetalae</taxon>
        <taxon>rosids</taxon>
        <taxon>malvids</taxon>
        <taxon>Brassicales</taxon>
        <taxon>Brassicaceae</taxon>
        <taxon>Brassiceae</taxon>
        <taxon>Brassica</taxon>
    </lineage>
</organism>
<evidence type="ECO:0000313" key="10">
    <source>
        <dbReference type="EMBL" id="KAH0870172.1"/>
    </source>
</evidence>
<evidence type="ECO:0000256" key="2">
    <source>
        <dbReference type="ARBA" id="ARBA00007214"/>
    </source>
</evidence>
<dbReference type="CDD" id="cd00202">
    <property type="entry name" value="ZnF_GATA"/>
    <property type="match status" value="1"/>
</dbReference>
<keyword evidence="5" id="KW-0010">Activator</keyword>
<comment type="subcellular location">
    <subcellularLocation>
        <location evidence="1">Nucleus</location>
    </subcellularLocation>
</comment>
<proteinExistence type="inferred from homology"/>
<comment type="caution">
    <text evidence="10">The sequence shown here is derived from an EMBL/GenBank/DDBJ whole genome shotgun (WGS) entry which is preliminary data.</text>
</comment>
<name>A0ABQ7YPY4_BRANA</name>
<evidence type="ECO:0000256" key="7">
    <source>
        <dbReference type="ARBA" id="ARBA00023242"/>
    </source>
</evidence>
<protein>
    <recommendedName>
        <fullName evidence="9">GATA-type domain-containing protein</fullName>
    </recommendedName>
</protein>
<keyword evidence="8" id="KW-0479">Metal-binding</keyword>
<keyword evidence="8" id="KW-0862">Zinc</keyword>
<dbReference type="Pfam" id="PF20451">
    <property type="entry name" value="Calmod_bind_M"/>
    <property type="match status" value="1"/>
</dbReference>
<dbReference type="PROSITE" id="PS50114">
    <property type="entry name" value="GATA_ZN_FINGER_2"/>
    <property type="match status" value="1"/>
</dbReference>
<dbReference type="InterPro" id="IPR046831">
    <property type="entry name" value="Calmodulin_bind_N"/>
</dbReference>
<keyword evidence="8" id="KW-0863">Zinc-finger</keyword>
<keyword evidence="3" id="KW-0805">Transcription regulation</keyword>
<dbReference type="InterPro" id="IPR046829">
    <property type="entry name" value="Calmod_bind_C"/>
</dbReference>
<keyword evidence="7" id="KW-0539">Nucleus</keyword>
<dbReference type="InterPro" id="IPR013088">
    <property type="entry name" value="Znf_NHR/GATA"/>
</dbReference>
<accession>A0ABQ7YPY4</accession>
<comment type="similarity">
    <text evidence="2">Belongs to the plant ACBP60 protein family.</text>
</comment>
<dbReference type="Proteomes" id="UP000824890">
    <property type="component" value="Unassembled WGS sequence"/>
</dbReference>
<evidence type="ECO:0000256" key="3">
    <source>
        <dbReference type="ARBA" id="ARBA00023015"/>
    </source>
</evidence>
<evidence type="ECO:0000256" key="5">
    <source>
        <dbReference type="ARBA" id="ARBA00023159"/>
    </source>
</evidence>
<evidence type="ECO:0000256" key="6">
    <source>
        <dbReference type="ARBA" id="ARBA00023163"/>
    </source>
</evidence>
<evidence type="ECO:0000256" key="1">
    <source>
        <dbReference type="ARBA" id="ARBA00004123"/>
    </source>
</evidence>
<dbReference type="Gene3D" id="3.30.50.10">
    <property type="entry name" value="Erythroid Transcription Factor GATA-1, subunit A"/>
    <property type="match status" value="1"/>
</dbReference>
<dbReference type="SMART" id="SM00401">
    <property type="entry name" value="ZnF_GATA"/>
    <property type="match status" value="1"/>
</dbReference>
<dbReference type="Pfam" id="PF20452">
    <property type="entry name" value="Calmod_bind_C"/>
    <property type="match status" value="1"/>
</dbReference>
<dbReference type="Pfam" id="PF07887">
    <property type="entry name" value="Calmodulin_bind"/>
    <property type="match status" value="1"/>
</dbReference>
<sequence>MKMLDRPFHGASGYSGLKAHKLTFKTAVKKVMRHMSNNQIMVHMENMFRKIVREELERLTQQHHLSSSWSQIERPRSETPSSRTQFKLRFINSPPPSIFTGAKIEPKNGFPLAIELVEAATNARVVSGPLSSSRVDFVPLNADFTEESWTVDLFKRYILKPREGKRPLLTGDVTLTLKNGVGVVAIAFTDSSIWSRCRKFRLGARLTGDGAVEARSEAFKCKDQRGESYKKHHPPYPGDEVWRLEKIGKDGASALRLAEREIYTVKDFRRCYAKDPNELYNILAGVGGGISKKIWESIVSHAMCCVLDETECYVYDANGHDVSLVFNSVYEVTKVFIGGVLRNVDQLPSYQLDQLKHEAYQNIDCFRDGRTFADHPQRSLQCPQNPGFGPGFQQHMDFQGPSDSSMHAYFTGSCSTSQPEMLMSLENSPASTFHIDPTFIPTFRNSFRASEHDMIHDELQCVVSRGHIRNNEDEDGFSYHHHHNMPSNLSPGAAVWEQQAYNNLCVSVSGTEEAGYDVRIANIGGSPRARWCKVKAAFKLRQVWRHTSARKRGKACKKPCLLKQPCHSFSIVLGVLWYSKGALITKMEEEKKTVRCCSERKTTKTPMWRGGPSCPKSLCNACGIRLRKQRRSELLGIRIIHSHKAYKKINPSPSSLSFSHGGVFLKKRRILKEEEQAALCLLLLSRNSAFA</sequence>
<evidence type="ECO:0000256" key="8">
    <source>
        <dbReference type="PROSITE-ProRule" id="PRU00094"/>
    </source>
</evidence>
<dbReference type="InterPro" id="IPR012416">
    <property type="entry name" value="CBP60"/>
</dbReference>